<organism evidence="1 2">
    <name type="scientific">Nonomuraea longispora</name>
    <dbReference type="NCBI Taxonomy" id="1848320"/>
    <lineage>
        <taxon>Bacteria</taxon>
        <taxon>Bacillati</taxon>
        <taxon>Actinomycetota</taxon>
        <taxon>Actinomycetes</taxon>
        <taxon>Streptosporangiales</taxon>
        <taxon>Streptosporangiaceae</taxon>
        <taxon>Nonomuraea</taxon>
    </lineage>
</organism>
<dbReference type="AlphaFoldDB" id="A0A4V2XLK6"/>
<protein>
    <submittedName>
        <fullName evidence="1">Uncharacterized protein</fullName>
    </submittedName>
</protein>
<evidence type="ECO:0000313" key="2">
    <source>
        <dbReference type="Proteomes" id="UP000295157"/>
    </source>
</evidence>
<dbReference type="RefSeq" id="WP_132329633.1">
    <property type="nucleotide sequence ID" value="NZ_SMJZ01000006.1"/>
</dbReference>
<dbReference type="OrthoDB" id="9800567at2"/>
<name>A0A4V2XLK6_9ACTN</name>
<dbReference type="EMBL" id="SMJZ01000006">
    <property type="protein sequence ID" value="TDC10786.1"/>
    <property type="molecule type" value="Genomic_DNA"/>
</dbReference>
<sequence>MAHWRFPPGSFDDEPVTLDGTPVLAMSVAGMLVMKERFPRLGHGRARRQKDIAATKTLRGLA</sequence>
<comment type="caution">
    <text evidence="1">The sequence shown here is derived from an EMBL/GenBank/DDBJ whole genome shotgun (WGS) entry which is preliminary data.</text>
</comment>
<accession>A0A4V2XLK6</accession>
<dbReference type="Proteomes" id="UP000295157">
    <property type="component" value="Unassembled WGS sequence"/>
</dbReference>
<proteinExistence type="predicted"/>
<reference evidence="1 2" key="1">
    <citation type="submission" date="2019-02" db="EMBL/GenBank/DDBJ databases">
        <title>Draft genome sequences of novel Actinobacteria.</title>
        <authorList>
            <person name="Sahin N."/>
            <person name="Ay H."/>
            <person name="Saygin H."/>
        </authorList>
    </citation>
    <scope>NUCLEOTIDE SEQUENCE [LARGE SCALE GENOMIC DNA]</scope>
    <source>
        <strain evidence="1 2">KC201</strain>
    </source>
</reference>
<evidence type="ECO:0000313" key="1">
    <source>
        <dbReference type="EMBL" id="TDC10786.1"/>
    </source>
</evidence>
<keyword evidence="2" id="KW-1185">Reference proteome</keyword>
<gene>
    <name evidence="1" type="ORF">E1267_03380</name>
</gene>